<evidence type="ECO:0000259" key="2">
    <source>
        <dbReference type="PROSITE" id="PS50943"/>
    </source>
</evidence>
<feature type="domain" description="HTH cro/C1-type" evidence="2">
    <location>
        <begin position="19"/>
        <end position="74"/>
    </location>
</feature>
<accession>A0A1F4U523</accession>
<dbReference type="AlphaFoldDB" id="A0A1F4U523"/>
<evidence type="ECO:0000256" key="1">
    <source>
        <dbReference type="ARBA" id="ARBA00023125"/>
    </source>
</evidence>
<dbReference type="PANTHER" id="PTHR46797">
    <property type="entry name" value="HTH-TYPE TRANSCRIPTIONAL REGULATOR"/>
    <property type="match status" value="1"/>
</dbReference>
<dbReference type="CDD" id="cd00093">
    <property type="entry name" value="HTH_XRE"/>
    <property type="match status" value="1"/>
</dbReference>
<dbReference type="Gene3D" id="1.10.260.40">
    <property type="entry name" value="lambda repressor-like DNA-binding domains"/>
    <property type="match status" value="1"/>
</dbReference>
<proteinExistence type="predicted"/>
<organism evidence="3 4">
    <name type="scientific">candidate division WOR-1 bacterium RIFOXYC2_FULL_46_14</name>
    <dbReference type="NCBI Taxonomy" id="1802587"/>
    <lineage>
        <taxon>Bacteria</taxon>
        <taxon>Bacillati</taxon>
        <taxon>Saganbacteria</taxon>
    </lineage>
</organism>
<dbReference type="GO" id="GO:0003700">
    <property type="term" value="F:DNA-binding transcription factor activity"/>
    <property type="evidence" value="ECO:0007669"/>
    <property type="project" value="TreeGrafter"/>
</dbReference>
<dbReference type="GO" id="GO:0003677">
    <property type="term" value="F:DNA binding"/>
    <property type="evidence" value="ECO:0007669"/>
    <property type="project" value="UniProtKB-KW"/>
</dbReference>
<name>A0A1F4U523_UNCSA</name>
<dbReference type="SMART" id="SM00530">
    <property type="entry name" value="HTH_XRE"/>
    <property type="match status" value="1"/>
</dbReference>
<dbReference type="InterPro" id="IPR050807">
    <property type="entry name" value="TransReg_Diox_bact_type"/>
</dbReference>
<comment type="caution">
    <text evidence="3">The sequence shown here is derived from an EMBL/GenBank/DDBJ whole genome shotgun (WGS) entry which is preliminary data.</text>
</comment>
<sequence length="76" mass="8649">MRTPKKPRDKISAEIGQKIKEARLKKKVTQQQLAKRIGITQQMLSRVEIGMENLSLETIKKIANKLGGKIKIGFDF</sequence>
<gene>
    <name evidence="3" type="ORF">A2438_05140</name>
</gene>
<reference evidence="3 4" key="1">
    <citation type="journal article" date="2016" name="Nat. Commun.">
        <title>Thousands of microbial genomes shed light on interconnected biogeochemical processes in an aquifer system.</title>
        <authorList>
            <person name="Anantharaman K."/>
            <person name="Brown C.T."/>
            <person name="Hug L.A."/>
            <person name="Sharon I."/>
            <person name="Castelle C.J."/>
            <person name="Probst A.J."/>
            <person name="Thomas B.C."/>
            <person name="Singh A."/>
            <person name="Wilkins M.J."/>
            <person name="Karaoz U."/>
            <person name="Brodie E.L."/>
            <person name="Williams K.H."/>
            <person name="Hubbard S.S."/>
            <person name="Banfield J.F."/>
        </authorList>
    </citation>
    <scope>NUCLEOTIDE SEQUENCE [LARGE SCALE GENOMIC DNA]</scope>
</reference>
<dbReference type="InterPro" id="IPR010982">
    <property type="entry name" value="Lambda_DNA-bd_dom_sf"/>
</dbReference>
<evidence type="ECO:0000313" key="4">
    <source>
        <dbReference type="Proteomes" id="UP000179242"/>
    </source>
</evidence>
<dbReference type="EMBL" id="MEUJ01000005">
    <property type="protein sequence ID" value="OGC40032.1"/>
    <property type="molecule type" value="Genomic_DNA"/>
</dbReference>
<dbReference type="Proteomes" id="UP000179242">
    <property type="component" value="Unassembled WGS sequence"/>
</dbReference>
<dbReference type="Pfam" id="PF01381">
    <property type="entry name" value="HTH_3"/>
    <property type="match status" value="1"/>
</dbReference>
<dbReference type="PROSITE" id="PS50943">
    <property type="entry name" value="HTH_CROC1"/>
    <property type="match status" value="1"/>
</dbReference>
<keyword evidence="1" id="KW-0238">DNA-binding</keyword>
<dbReference type="PANTHER" id="PTHR46797:SF1">
    <property type="entry name" value="METHYLPHOSPHONATE SYNTHASE"/>
    <property type="match status" value="1"/>
</dbReference>
<dbReference type="SUPFAM" id="SSF47413">
    <property type="entry name" value="lambda repressor-like DNA-binding domains"/>
    <property type="match status" value="1"/>
</dbReference>
<protein>
    <recommendedName>
        <fullName evidence="2">HTH cro/C1-type domain-containing protein</fullName>
    </recommendedName>
</protein>
<dbReference type="GO" id="GO:0005829">
    <property type="term" value="C:cytosol"/>
    <property type="evidence" value="ECO:0007669"/>
    <property type="project" value="TreeGrafter"/>
</dbReference>
<evidence type="ECO:0000313" key="3">
    <source>
        <dbReference type="EMBL" id="OGC40032.1"/>
    </source>
</evidence>
<dbReference type="InterPro" id="IPR001387">
    <property type="entry name" value="Cro/C1-type_HTH"/>
</dbReference>